<evidence type="ECO:0000256" key="1">
    <source>
        <dbReference type="SAM" id="Phobius"/>
    </source>
</evidence>
<evidence type="ECO:0000313" key="2">
    <source>
        <dbReference type="EMBL" id="EFO22105.1"/>
    </source>
</evidence>
<gene>
    <name evidence="2" type="ORF">LOAG_06378</name>
</gene>
<dbReference type="RefSeq" id="XP_003141962.1">
    <property type="nucleotide sequence ID" value="XM_003141914.1"/>
</dbReference>
<protein>
    <submittedName>
        <fullName evidence="2">Uncharacterized protein</fullName>
    </submittedName>
</protein>
<reference evidence="2" key="1">
    <citation type="submission" date="2012-04" db="EMBL/GenBank/DDBJ databases">
        <title>The Genome Sequence of Loa loa.</title>
        <authorList>
            <consortium name="The Broad Institute Genome Sequencing Platform"/>
            <consortium name="Broad Institute Genome Sequencing Center for Infectious Disease"/>
            <person name="Nutman T.B."/>
            <person name="Fink D.L."/>
            <person name="Russ C."/>
            <person name="Young S."/>
            <person name="Zeng Q."/>
            <person name="Gargeya S."/>
            <person name="Alvarado L."/>
            <person name="Berlin A."/>
            <person name="Chapman S.B."/>
            <person name="Chen Z."/>
            <person name="Freedman E."/>
            <person name="Gellesch M."/>
            <person name="Goldberg J."/>
            <person name="Griggs A."/>
            <person name="Gujja S."/>
            <person name="Heilman E.R."/>
            <person name="Heiman D."/>
            <person name="Howarth C."/>
            <person name="Mehta T."/>
            <person name="Neiman D."/>
            <person name="Pearson M."/>
            <person name="Roberts A."/>
            <person name="Saif S."/>
            <person name="Shea T."/>
            <person name="Shenoy N."/>
            <person name="Sisk P."/>
            <person name="Stolte C."/>
            <person name="Sykes S."/>
            <person name="White J."/>
            <person name="Yandava C."/>
            <person name="Haas B."/>
            <person name="Henn M.R."/>
            <person name="Nusbaum C."/>
            <person name="Birren B."/>
        </authorList>
    </citation>
    <scope>NUCLEOTIDE SEQUENCE [LARGE SCALE GENOMIC DNA]</scope>
</reference>
<proteinExistence type="predicted"/>
<feature type="transmembrane region" description="Helical" evidence="1">
    <location>
        <begin position="104"/>
        <end position="123"/>
    </location>
</feature>
<keyword evidence="1" id="KW-0812">Transmembrane</keyword>
<name>A0A1S0TZM5_LOALO</name>
<dbReference type="GeneID" id="9943794"/>
<sequence>MAYFVITGNISNVLYFSTKLFSWSDNGYAPYAASGLFAPVFDNTHRNISFVQEELRSSGLLLSARIPYSTVQNVMITLQDWNFVKSTQNDIPDFRISHSMRRSLKILITLVTIILEIILFYYFKEIISNLFCKKHRAVIMAQPLRKLHATNELDKFVDFPYNDAFINGHTF</sequence>
<keyword evidence="1" id="KW-0472">Membrane</keyword>
<organism evidence="2">
    <name type="scientific">Loa loa</name>
    <name type="common">Eye worm</name>
    <name type="synonym">Filaria loa</name>
    <dbReference type="NCBI Taxonomy" id="7209"/>
    <lineage>
        <taxon>Eukaryota</taxon>
        <taxon>Metazoa</taxon>
        <taxon>Ecdysozoa</taxon>
        <taxon>Nematoda</taxon>
        <taxon>Chromadorea</taxon>
        <taxon>Rhabditida</taxon>
        <taxon>Spirurina</taxon>
        <taxon>Spiruromorpha</taxon>
        <taxon>Filarioidea</taxon>
        <taxon>Onchocercidae</taxon>
        <taxon>Loa</taxon>
    </lineage>
</organism>
<dbReference type="KEGG" id="loa:LOAG_06378"/>
<dbReference type="CTD" id="9943794"/>
<dbReference type="InParanoid" id="A0A1S0TZM5"/>
<accession>A0A1S0TZM5</accession>
<dbReference type="AlphaFoldDB" id="A0A1S0TZM5"/>
<dbReference type="EMBL" id="JH712114">
    <property type="protein sequence ID" value="EFO22105.1"/>
    <property type="molecule type" value="Genomic_DNA"/>
</dbReference>
<keyword evidence="1" id="KW-1133">Transmembrane helix</keyword>